<dbReference type="GO" id="GO:0020037">
    <property type="term" value="F:heme binding"/>
    <property type="evidence" value="ECO:0007669"/>
    <property type="project" value="InterPro"/>
</dbReference>
<keyword evidence="3" id="KW-0408">Iron</keyword>
<keyword evidence="2" id="KW-0479">Metal-binding</keyword>
<dbReference type="GO" id="GO:0006805">
    <property type="term" value="P:xenobiotic metabolic process"/>
    <property type="evidence" value="ECO:0007669"/>
    <property type="project" value="TreeGrafter"/>
</dbReference>
<evidence type="ECO:0000313" key="4">
    <source>
        <dbReference type="EMBL" id="CAB3235478.1"/>
    </source>
</evidence>
<dbReference type="GO" id="GO:0005737">
    <property type="term" value="C:cytoplasm"/>
    <property type="evidence" value="ECO:0007669"/>
    <property type="project" value="TreeGrafter"/>
</dbReference>
<dbReference type="GO" id="GO:0008395">
    <property type="term" value="F:steroid hydroxylase activity"/>
    <property type="evidence" value="ECO:0007669"/>
    <property type="project" value="TreeGrafter"/>
</dbReference>
<protein>
    <submittedName>
        <fullName evidence="4">Cytochrome P450 2C42-like</fullName>
    </submittedName>
</protein>
<dbReference type="GO" id="GO:0005506">
    <property type="term" value="F:iron ion binding"/>
    <property type="evidence" value="ECO:0007669"/>
    <property type="project" value="InterPro"/>
</dbReference>
<name>A0A6F9DAZ2_9ASCI</name>
<dbReference type="AlphaFoldDB" id="A0A6F9DAZ2"/>
<evidence type="ECO:0000256" key="1">
    <source>
        <dbReference type="ARBA" id="ARBA00010617"/>
    </source>
</evidence>
<dbReference type="InterPro" id="IPR036396">
    <property type="entry name" value="Cyt_P450_sf"/>
</dbReference>
<organism evidence="4">
    <name type="scientific">Phallusia mammillata</name>
    <dbReference type="NCBI Taxonomy" id="59560"/>
    <lineage>
        <taxon>Eukaryota</taxon>
        <taxon>Metazoa</taxon>
        <taxon>Chordata</taxon>
        <taxon>Tunicata</taxon>
        <taxon>Ascidiacea</taxon>
        <taxon>Phlebobranchia</taxon>
        <taxon>Ascidiidae</taxon>
        <taxon>Phallusia</taxon>
    </lineage>
</organism>
<accession>A0A6F9DAZ2</accession>
<dbReference type="SUPFAM" id="SSF48264">
    <property type="entry name" value="Cytochrome P450"/>
    <property type="match status" value="1"/>
</dbReference>
<dbReference type="GO" id="GO:0016712">
    <property type="term" value="F:oxidoreductase activity, acting on paired donors, with incorporation or reduction of molecular oxygen, reduced flavin or flavoprotein as one donor, and incorporation of one atom of oxygen"/>
    <property type="evidence" value="ECO:0007669"/>
    <property type="project" value="TreeGrafter"/>
</dbReference>
<dbReference type="InterPro" id="IPR001128">
    <property type="entry name" value="Cyt_P450"/>
</dbReference>
<sequence>MDIERISAIESHHFIQHLTKHAVGMPVDLTTNFYNITANVISSISLGRRFDYDNPTFRKIVRTSTEMFGDSTDRKLVFSCLVISTLRCIPPFRYAYKRYISMHKEIVDFIQQEIDEHKQKFDPDNVNDFIDAFLKEQKLGQPKNQPYFNVCQSFENI</sequence>
<dbReference type="Gene3D" id="1.10.630.10">
    <property type="entry name" value="Cytochrome P450"/>
    <property type="match status" value="1"/>
</dbReference>
<dbReference type="PANTHER" id="PTHR24300">
    <property type="entry name" value="CYTOCHROME P450 508A4-RELATED"/>
    <property type="match status" value="1"/>
</dbReference>
<dbReference type="Pfam" id="PF00067">
    <property type="entry name" value="p450"/>
    <property type="match status" value="1"/>
</dbReference>
<dbReference type="GO" id="GO:0006082">
    <property type="term" value="P:organic acid metabolic process"/>
    <property type="evidence" value="ECO:0007669"/>
    <property type="project" value="TreeGrafter"/>
</dbReference>
<evidence type="ECO:0000256" key="3">
    <source>
        <dbReference type="ARBA" id="ARBA00023004"/>
    </source>
</evidence>
<evidence type="ECO:0000256" key="2">
    <source>
        <dbReference type="ARBA" id="ARBA00022723"/>
    </source>
</evidence>
<reference evidence="4" key="1">
    <citation type="submission" date="2020-04" db="EMBL/GenBank/DDBJ databases">
        <authorList>
            <person name="Neveu A P."/>
        </authorList>
    </citation>
    <scope>NUCLEOTIDE SEQUENCE</scope>
    <source>
        <tissue evidence="4">Whole embryo</tissue>
    </source>
</reference>
<gene>
    <name evidence="4" type="primary">Cyp2j11</name>
</gene>
<proteinExistence type="evidence at transcript level"/>
<comment type="similarity">
    <text evidence="1">Belongs to the cytochrome P450 family.</text>
</comment>
<dbReference type="PANTHER" id="PTHR24300:SF397">
    <property type="entry name" value="CYTOCHROME P450 2U1"/>
    <property type="match status" value="1"/>
</dbReference>
<dbReference type="InterPro" id="IPR050182">
    <property type="entry name" value="Cytochrome_P450_fam2"/>
</dbReference>
<dbReference type="EMBL" id="LR784296">
    <property type="protein sequence ID" value="CAB3235478.1"/>
    <property type="molecule type" value="mRNA"/>
</dbReference>